<dbReference type="Proteomes" id="UP000887563">
    <property type="component" value="Unplaced"/>
</dbReference>
<reference evidence="3" key="1">
    <citation type="submission" date="2022-11" db="UniProtKB">
        <authorList>
            <consortium name="WormBaseParasite"/>
        </authorList>
    </citation>
    <scope>IDENTIFICATION</scope>
</reference>
<feature type="signal peptide" evidence="1">
    <location>
        <begin position="1"/>
        <end position="15"/>
    </location>
</feature>
<name>A0A914MJM9_MELIC</name>
<dbReference type="WBParaSite" id="Minc3s01601g25031">
    <property type="protein sequence ID" value="Minc3s01601g25031"/>
    <property type="gene ID" value="Minc3s01601g25031"/>
</dbReference>
<accession>A0A914MJM9</accession>
<organism evidence="2 3">
    <name type="scientific">Meloidogyne incognita</name>
    <name type="common">Southern root-knot nematode worm</name>
    <name type="synonym">Oxyuris incognita</name>
    <dbReference type="NCBI Taxonomy" id="6306"/>
    <lineage>
        <taxon>Eukaryota</taxon>
        <taxon>Metazoa</taxon>
        <taxon>Ecdysozoa</taxon>
        <taxon>Nematoda</taxon>
        <taxon>Chromadorea</taxon>
        <taxon>Rhabditida</taxon>
        <taxon>Tylenchina</taxon>
        <taxon>Tylenchomorpha</taxon>
        <taxon>Tylenchoidea</taxon>
        <taxon>Meloidogynidae</taxon>
        <taxon>Meloidogyninae</taxon>
        <taxon>Meloidogyne</taxon>
        <taxon>Meloidogyne incognita group</taxon>
    </lineage>
</organism>
<sequence length="178" mass="20570">MNYLILAVLFGVITTFPSKVLNEEKIKYTECPYNNMTCGNVAELARYVSKCISIVICYQSLFTNPNNLGNYKLYNMYKQPLGTDSRMCETCKDLGQCAKYANGVELEWNAFKIYYYHINTTLEFFNDFYGTTARTVPYYDDILLSLSVFHIGSTALIRLNKILRQFFECYSTGVYSKC</sequence>
<evidence type="ECO:0000313" key="3">
    <source>
        <dbReference type="WBParaSite" id="Minc3s01601g25031"/>
    </source>
</evidence>
<proteinExistence type="predicted"/>
<feature type="chain" id="PRO_5037046812" evidence="1">
    <location>
        <begin position="16"/>
        <end position="178"/>
    </location>
</feature>
<evidence type="ECO:0000256" key="1">
    <source>
        <dbReference type="SAM" id="SignalP"/>
    </source>
</evidence>
<dbReference type="AlphaFoldDB" id="A0A914MJM9"/>
<evidence type="ECO:0000313" key="2">
    <source>
        <dbReference type="Proteomes" id="UP000887563"/>
    </source>
</evidence>
<protein>
    <submittedName>
        <fullName evidence="3">Uncharacterized protein</fullName>
    </submittedName>
</protein>
<keyword evidence="1" id="KW-0732">Signal</keyword>
<keyword evidence="2" id="KW-1185">Reference proteome</keyword>